<comment type="caution">
    <text evidence="2">The sequence shown here is derived from an EMBL/GenBank/DDBJ whole genome shotgun (WGS) entry which is preliminary data.</text>
</comment>
<protein>
    <submittedName>
        <fullName evidence="2">Uncharacterized protein</fullName>
    </submittedName>
</protein>
<accession>A0A8I1DSR3</accession>
<dbReference type="AlphaFoldDB" id="A0A8I1DSR3"/>
<keyword evidence="1" id="KW-0812">Transmembrane</keyword>
<feature type="transmembrane region" description="Helical" evidence="1">
    <location>
        <begin position="71"/>
        <end position="89"/>
    </location>
</feature>
<evidence type="ECO:0000256" key="1">
    <source>
        <dbReference type="SAM" id="Phobius"/>
    </source>
</evidence>
<organism evidence="2 3">
    <name type="scientific">Burkholderia cepacia</name>
    <name type="common">Pseudomonas cepacia</name>
    <dbReference type="NCBI Taxonomy" id="292"/>
    <lineage>
        <taxon>Bacteria</taxon>
        <taxon>Pseudomonadati</taxon>
        <taxon>Pseudomonadota</taxon>
        <taxon>Betaproteobacteria</taxon>
        <taxon>Burkholderiales</taxon>
        <taxon>Burkholderiaceae</taxon>
        <taxon>Burkholderia</taxon>
        <taxon>Burkholderia cepacia complex</taxon>
    </lineage>
</organism>
<proteinExistence type="predicted"/>
<keyword evidence="1" id="KW-0472">Membrane</keyword>
<sequence length="92" mass="10532">MNESTYRAIFGFVVIAYGAAISAIMAFRPERILAFYCRSRAWRWWYKFCFNMSAEDIVSAKMVRRTRIQGATALAFFTAIIFAALFQLGSHG</sequence>
<feature type="transmembrane region" description="Helical" evidence="1">
    <location>
        <begin position="6"/>
        <end position="27"/>
    </location>
</feature>
<dbReference type="RefSeq" id="WP_059704281.1">
    <property type="nucleotide sequence ID" value="NZ_CADDZZ010000024.1"/>
</dbReference>
<dbReference type="Proteomes" id="UP000645612">
    <property type="component" value="Unassembled WGS sequence"/>
</dbReference>
<name>A0A8I1DSR3_BURCE</name>
<evidence type="ECO:0000313" key="2">
    <source>
        <dbReference type="EMBL" id="MBH9702461.1"/>
    </source>
</evidence>
<gene>
    <name evidence="2" type="ORF">JAO13_39125</name>
</gene>
<keyword evidence="1" id="KW-1133">Transmembrane helix</keyword>
<evidence type="ECO:0000313" key="3">
    <source>
        <dbReference type="Proteomes" id="UP000645612"/>
    </source>
</evidence>
<reference evidence="2" key="1">
    <citation type="submission" date="2020-12" db="EMBL/GenBank/DDBJ databases">
        <title>Burkholderia cepacia complex in Mexico.</title>
        <authorList>
            <person name="Estrada P."/>
        </authorList>
    </citation>
    <scope>NUCLEOTIDE SEQUENCE</scope>
    <source>
        <strain evidence="2">871</strain>
    </source>
</reference>
<dbReference type="EMBL" id="JAEDXG010000072">
    <property type="protein sequence ID" value="MBH9702461.1"/>
    <property type="molecule type" value="Genomic_DNA"/>
</dbReference>